<dbReference type="Proteomes" id="UP000671913">
    <property type="component" value="Chromosome"/>
</dbReference>
<reference evidence="1" key="1">
    <citation type="submission" date="2020-08" db="EMBL/GenBank/DDBJ databases">
        <title>Genomic insights into the carbon and energy metabolism of the first obligate autotrophic acetogenic bacterium Aceticella autotrophica gen. nov., sp. nov.</title>
        <authorList>
            <person name="Toshchakov S.V."/>
            <person name="Elcheninov A.G."/>
            <person name="Kublanov I.V."/>
            <person name="Frolov E.N."/>
            <person name="Lebedinsky A.V."/>
        </authorList>
    </citation>
    <scope>NUCLEOTIDE SEQUENCE</scope>
    <source>
        <strain evidence="1">3443-3Ac</strain>
    </source>
</reference>
<evidence type="ECO:0008006" key="3">
    <source>
        <dbReference type="Google" id="ProtNLM"/>
    </source>
</evidence>
<proteinExistence type="predicted"/>
<protein>
    <recommendedName>
        <fullName evidence="3">AbrB family transcriptional regulator</fullName>
    </recommendedName>
</protein>
<keyword evidence="2" id="KW-1185">Reference proteome</keyword>
<dbReference type="EMBL" id="CP060096">
    <property type="protein sequence ID" value="QSZ28367.1"/>
    <property type="molecule type" value="Genomic_DNA"/>
</dbReference>
<organism evidence="1 2">
    <name type="scientific">Aceticella autotrophica</name>
    <dbReference type="NCBI Taxonomy" id="2755338"/>
    <lineage>
        <taxon>Bacteria</taxon>
        <taxon>Bacillati</taxon>
        <taxon>Bacillota</taxon>
        <taxon>Clostridia</taxon>
        <taxon>Thermoanaerobacterales</taxon>
        <taxon>Thermoanaerobacteraceae</taxon>
        <taxon>Aceticella</taxon>
    </lineage>
</organism>
<gene>
    <name evidence="1" type="ORF">ACETAC_05805</name>
</gene>
<name>A0A975AXP5_9THEO</name>
<evidence type="ECO:0000313" key="2">
    <source>
        <dbReference type="Proteomes" id="UP000671913"/>
    </source>
</evidence>
<dbReference type="AlphaFoldDB" id="A0A975AXP5"/>
<accession>A0A975AXP5</accession>
<sequence length="82" mass="9535">MQKTANDINNIKKISIPIDTIKYIIEMLGDNIIWDYNKITGELIIMKRPESYTDALAGLGEDIWKQVGGTKYIEEMRNEWND</sequence>
<evidence type="ECO:0000313" key="1">
    <source>
        <dbReference type="EMBL" id="QSZ28367.1"/>
    </source>
</evidence>
<dbReference type="KEGG" id="aaut:ACETAC_05805"/>